<organism evidence="3 4">
    <name type="scientific">Mucilaginibacter panaciglaebae</name>
    <dbReference type="NCBI Taxonomy" id="502331"/>
    <lineage>
        <taxon>Bacteria</taxon>
        <taxon>Pseudomonadati</taxon>
        <taxon>Bacteroidota</taxon>
        <taxon>Sphingobacteriia</taxon>
        <taxon>Sphingobacteriales</taxon>
        <taxon>Sphingobacteriaceae</taxon>
        <taxon>Mucilaginibacter</taxon>
    </lineage>
</organism>
<dbReference type="Proteomes" id="UP001500841">
    <property type="component" value="Unassembled WGS sequence"/>
</dbReference>
<keyword evidence="2" id="KW-1133">Transmembrane helix</keyword>
<evidence type="ECO:0000256" key="1">
    <source>
        <dbReference type="SAM" id="MobiDB-lite"/>
    </source>
</evidence>
<name>A0ABP7WHF6_9SPHI</name>
<evidence type="ECO:0000313" key="4">
    <source>
        <dbReference type="Proteomes" id="UP001500841"/>
    </source>
</evidence>
<dbReference type="EMBL" id="BAABCV010000002">
    <property type="protein sequence ID" value="GAA4088216.1"/>
    <property type="molecule type" value="Genomic_DNA"/>
</dbReference>
<feature type="compositionally biased region" description="Acidic residues" evidence="1">
    <location>
        <begin position="74"/>
        <end position="88"/>
    </location>
</feature>
<feature type="region of interest" description="Disordered" evidence="1">
    <location>
        <begin position="66"/>
        <end position="94"/>
    </location>
</feature>
<gene>
    <name evidence="3" type="ORF">GCM10022392_06740</name>
</gene>
<sequence>MRITTMLIIIITVLLTVVLMQNTEPVRFTILFGTFYVSKLAALLTFGVVAFILGVLVGRPKKARSIAGSYPQDKDDDDDSDTLSDEDREYISHP</sequence>
<keyword evidence="2" id="KW-0812">Transmembrane</keyword>
<evidence type="ECO:0008006" key="5">
    <source>
        <dbReference type="Google" id="ProtNLM"/>
    </source>
</evidence>
<proteinExistence type="predicted"/>
<keyword evidence="2" id="KW-0472">Membrane</keyword>
<protein>
    <recommendedName>
        <fullName evidence="5">Integral membrane protein</fullName>
    </recommendedName>
</protein>
<evidence type="ECO:0000313" key="3">
    <source>
        <dbReference type="EMBL" id="GAA4088216.1"/>
    </source>
</evidence>
<reference evidence="4" key="1">
    <citation type="journal article" date="2019" name="Int. J. Syst. Evol. Microbiol.">
        <title>The Global Catalogue of Microorganisms (GCM) 10K type strain sequencing project: providing services to taxonomists for standard genome sequencing and annotation.</title>
        <authorList>
            <consortium name="The Broad Institute Genomics Platform"/>
            <consortium name="The Broad Institute Genome Sequencing Center for Infectious Disease"/>
            <person name="Wu L."/>
            <person name="Ma J."/>
        </authorList>
    </citation>
    <scope>NUCLEOTIDE SEQUENCE [LARGE SCALE GENOMIC DNA]</scope>
    <source>
        <strain evidence="4">JCM 17085</strain>
    </source>
</reference>
<evidence type="ECO:0000256" key="2">
    <source>
        <dbReference type="SAM" id="Phobius"/>
    </source>
</evidence>
<keyword evidence="4" id="KW-1185">Reference proteome</keyword>
<comment type="caution">
    <text evidence="3">The sequence shown here is derived from an EMBL/GenBank/DDBJ whole genome shotgun (WGS) entry which is preliminary data.</text>
</comment>
<feature type="transmembrane region" description="Helical" evidence="2">
    <location>
        <begin position="36"/>
        <end position="57"/>
    </location>
</feature>
<accession>A0ABP7WHF6</accession>